<evidence type="ECO:0000256" key="1">
    <source>
        <dbReference type="SAM" id="MobiDB-lite"/>
    </source>
</evidence>
<protein>
    <submittedName>
        <fullName evidence="2">Uncharacterized protein</fullName>
    </submittedName>
</protein>
<dbReference type="RefSeq" id="WP_015443215.1">
    <property type="nucleotide sequence ID" value="NC_020520.1"/>
</dbReference>
<accession>A0A6C7EHC0</accession>
<gene>
    <name evidence="2" type="ORF">YM304_36540</name>
</gene>
<dbReference type="AlphaFoldDB" id="A0A6C7EHC0"/>
<dbReference type="EMBL" id="AP012057">
    <property type="protein sequence ID" value="BAN03968.1"/>
    <property type="molecule type" value="Genomic_DNA"/>
</dbReference>
<keyword evidence="3" id="KW-1185">Reference proteome</keyword>
<sequence>MTDANRHQNTTPNITTRASTIRLRVGLALVAAVGLTSAAVVGSQLGDAAALDGSLDAIPYTRAQALDEAASNRSSGEVIQLTSNASALDATEQRDDGEGIIPSSDEVADTVGEIASTVGDSLADVGRCILELLPDVFSGSSDTTSDVVDDATSACADLLPSADDFGAIDLGAFDLSDIDFGAIDMGGVDPTDVGLPGGFDVTDIDLSELADVELPDLGELDTQFDDLDIGSEVLDVVADVADEVVDFFKELPGNVRDRFDGLFGSD</sequence>
<organism evidence="2 3">
    <name type="scientific">Ilumatobacter coccineus (strain NBRC 103263 / KCTC 29153 / YM16-304)</name>
    <dbReference type="NCBI Taxonomy" id="1313172"/>
    <lineage>
        <taxon>Bacteria</taxon>
        <taxon>Bacillati</taxon>
        <taxon>Actinomycetota</taxon>
        <taxon>Acidimicrobiia</taxon>
        <taxon>Acidimicrobiales</taxon>
        <taxon>Ilumatobacteraceae</taxon>
        <taxon>Ilumatobacter</taxon>
    </lineage>
</organism>
<dbReference type="Proteomes" id="UP000011863">
    <property type="component" value="Chromosome"/>
</dbReference>
<name>A0A6C7EHC0_ILUCY</name>
<evidence type="ECO:0000313" key="2">
    <source>
        <dbReference type="EMBL" id="BAN03968.1"/>
    </source>
</evidence>
<evidence type="ECO:0000313" key="3">
    <source>
        <dbReference type="Proteomes" id="UP000011863"/>
    </source>
</evidence>
<feature type="region of interest" description="Disordered" evidence="1">
    <location>
        <begin position="84"/>
        <end position="104"/>
    </location>
</feature>
<proteinExistence type="predicted"/>
<dbReference type="KEGG" id="aym:YM304_36540"/>
<reference evidence="2 3" key="1">
    <citation type="journal article" date="2013" name="Int. J. Syst. Evol. Microbiol.">
        <title>Ilumatobacter nonamiense sp. nov. and Ilumatobacter coccineum sp. nov., isolated from seashore sand.</title>
        <authorList>
            <person name="Matsumoto A."/>
            <person name="Kasai H."/>
            <person name="Matsuo Y."/>
            <person name="Shizuri Y."/>
            <person name="Ichikawa N."/>
            <person name="Fujita N."/>
            <person name="Omura S."/>
            <person name="Takahashi Y."/>
        </authorList>
    </citation>
    <scope>NUCLEOTIDE SEQUENCE [LARGE SCALE GENOMIC DNA]</scope>
    <source>
        <strain evidence="3">NBRC 103263 / KCTC 29153 / YM16-304</strain>
    </source>
</reference>